<comment type="catalytic activity">
    <reaction evidence="1">
        <text>a monocarboxylic acid amide + H2O = a monocarboxylate + NH4(+)</text>
        <dbReference type="Rhea" id="RHEA:12020"/>
        <dbReference type="ChEBI" id="CHEBI:15377"/>
        <dbReference type="ChEBI" id="CHEBI:28938"/>
        <dbReference type="ChEBI" id="CHEBI:35757"/>
        <dbReference type="ChEBI" id="CHEBI:83628"/>
        <dbReference type="EC" id="3.5.1.4"/>
    </reaction>
</comment>
<feature type="binding site" evidence="6">
    <location>
        <begin position="225"/>
        <end position="228"/>
    </location>
    <ligand>
        <name>substrate</name>
    </ligand>
</feature>
<feature type="active site" description="Acyl-ester intermediate" evidence="5">
    <location>
        <position position="228"/>
    </location>
</feature>
<gene>
    <name evidence="8" type="ORF">A1O3_07475</name>
</gene>
<evidence type="ECO:0000256" key="4">
    <source>
        <dbReference type="ARBA" id="ARBA00022801"/>
    </source>
</evidence>
<dbReference type="InterPro" id="IPR036928">
    <property type="entry name" value="AS_sf"/>
</dbReference>
<dbReference type="PANTHER" id="PTHR46072">
    <property type="entry name" value="AMIDASE-RELATED-RELATED"/>
    <property type="match status" value="1"/>
</dbReference>
<dbReference type="SUPFAM" id="SSF75304">
    <property type="entry name" value="Amidase signature (AS) enzymes"/>
    <property type="match status" value="1"/>
</dbReference>
<evidence type="ECO:0000313" key="9">
    <source>
        <dbReference type="Proteomes" id="UP000019478"/>
    </source>
</evidence>
<keyword evidence="9" id="KW-1185">Reference proteome</keyword>
<dbReference type="RefSeq" id="XP_007735773.1">
    <property type="nucleotide sequence ID" value="XM_007737583.1"/>
</dbReference>
<dbReference type="PIRSF" id="PIRSF001221">
    <property type="entry name" value="Amidase_fungi"/>
    <property type="match status" value="1"/>
</dbReference>
<sequence>MGWEEIAADKKQRIEKSIPVEWRVDVAALCPNDSFMDLPAKSGLLSPDELAITDSSAVDLVAKLASGQLKSVDVTLAFCKRAALAHQAVNCALEFFPELALAQAKELDDYYQKHKAPVGPLHGLPISLKDQLRVKGLETSMGYVAWLGKYAKEDSVLTALLRKAGAVFYVKTSVPQSLMVCETVNNVIGRTLNPRNKNWSCGGSSGGEGAIVAFRGGVIGVGTDIGGSIRVPSAFNFLYGIRPSHGRMPYAKMVNSMEGQETVHSVVGPLAHSVDDLKLFVTSVLKQEPWEYDSKVIPLPWRQGEEDIVKSKLQSGGGGLTLGFYNCDGNVLPHPPILRGVETVVSTLKDNGHTIVPWQPYKHDFAVNLIGKIYAGDGGQDIFSVLRESGEPAIPNIQDLVDPSLPRLDMNEIWELQRQKWAYQCEYLEQWRLREAELGREIDAFIAPMTATAAIRHNQFRYYGYASAINLLDWTSVVVPVTFADKAVDKKQTDFKPLTEIDGVVQAEYDPEAYHGAPVAVQIVGKRLTEEKTLAIAKEIGRLLGNEVTP</sequence>
<dbReference type="Gene3D" id="3.90.1300.10">
    <property type="entry name" value="Amidase signature (AS) domain"/>
    <property type="match status" value="1"/>
</dbReference>
<dbReference type="eggNOG" id="KOG1212">
    <property type="taxonomic scope" value="Eukaryota"/>
</dbReference>
<dbReference type="STRING" id="1182542.W9XV02"/>
<evidence type="ECO:0000259" key="7">
    <source>
        <dbReference type="Pfam" id="PF01425"/>
    </source>
</evidence>
<dbReference type="OrthoDB" id="6428749at2759"/>
<feature type="active site" description="Charge relay system" evidence="5">
    <location>
        <position position="204"/>
    </location>
</feature>
<dbReference type="PANTHER" id="PTHR46072:SF9">
    <property type="entry name" value="ACETAMIDASE"/>
    <property type="match status" value="1"/>
</dbReference>
<protein>
    <recommendedName>
        <fullName evidence="3">amidase</fullName>
        <ecNumber evidence="3">3.5.1.4</ecNumber>
    </recommendedName>
</protein>
<dbReference type="EC" id="3.5.1.4" evidence="3"/>
<dbReference type="InterPro" id="IPR020556">
    <property type="entry name" value="Amidase_CS"/>
</dbReference>
<reference evidence="8 9" key="1">
    <citation type="submission" date="2013-03" db="EMBL/GenBank/DDBJ databases">
        <title>The Genome Sequence of Capronia epimyces CBS 606.96.</title>
        <authorList>
            <consortium name="The Broad Institute Genomics Platform"/>
            <person name="Cuomo C."/>
            <person name="de Hoog S."/>
            <person name="Gorbushina A."/>
            <person name="Walker B."/>
            <person name="Young S.K."/>
            <person name="Zeng Q."/>
            <person name="Gargeya S."/>
            <person name="Fitzgerald M."/>
            <person name="Haas B."/>
            <person name="Abouelleil A."/>
            <person name="Allen A.W."/>
            <person name="Alvarado L."/>
            <person name="Arachchi H.M."/>
            <person name="Berlin A.M."/>
            <person name="Chapman S.B."/>
            <person name="Gainer-Dewar J."/>
            <person name="Goldberg J."/>
            <person name="Griggs A."/>
            <person name="Gujja S."/>
            <person name="Hansen M."/>
            <person name="Howarth C."/>
            <person name="Imamovic A."/>
            <person name="Ireland A."/>
            <person name="Larimer J."/>
            <person name="McCowan C."/>
            <person name="Murphy C."/>
            <person name="Pearson M."/>
            <person name="Poon T.W."/>
            <person name="Priest M."/>
            <person name="Roberts A."/>
            <person name="Saif S."/>
            <person name="Shea T."/>
            <person name="Sisk P."/>
            <person name="Sykes S."/>
            <person name="Wortman J."/>
            <person name="Nusbaum C."/>
            <person name="Birren B."/>
        </authorList>
    </citation>
    <scope>NUCLEOTIDE SEQUENCE [LARGE SCALE GENOMIC DNA]</scope>
    <source>
        <strain evidence="8 9">CBS 606.96</strain>
    </source>
</reference>
<evidence type="ECO:0000313" key="8">
    <source>
        <dbReference type="EMBL" id="EXJ81185.1"/>
    </source>
</evidence>
<proteinExistence type="inferred from homology"/>
<comment type="caution">
    <text evidence="8">The sequence shown here is derived from an EMBL/GenBank/DDBJ whole genome shotgun (WGS) entry which is preliminary data.</text>
</comment>
<keyword evidence="4" id="KW-0378">Hydrolase</keyword>
<evidence type="ECO:0000256" key="3">
    <source>
        <dbReference type="ARBA" id="ARBA00012922"/>
    </source>
</evidence>
<dbReference type="InterPro" id="IPR023631">
    <property type="entry name" value="Amidase_dom"/>
</dbReference>
<feature type="binding site" evidence="6">
    <location>
        <position position="204"/>
    </location>
    <ligand>
        <name>substrate</name>
    </ligand>
</feature>
<evidence type="ECO:0000256" key="1">
    <source>
        <dbReference type="ARBA" id="ARBA00001311"/>
    </source>
</evidence>
<dbReference type="GO" id="GO:0004040">
    <property type="term" value="F:amidase activity"/>
    <property type="evidence" value="ECO:0007669"/>
    <property type="project" value="UniProtKB-EC"/>
</dbReference>
<dbReference type="GeneID" id="19171573"/>
<feature type="active site" description="Charge relay system" evidence="5">
    <location>
        <position position="129"/>
    </location>
</feature>
<dbReference type="HOGENOM" id="CLU_009600_9_2_1"/>
<dbReference type="PROSITE" id="PS00571">
    <property type="entry name" value="AMIDASES"/>
    <property type="match status" value="1"/>
</dbReference>
<evidence type="ECO:0000256" key="5">
    <source>
        <dbReference type="PIRSR" id="PIRSR001221-1"/>
    </source>
</evidence>
<dbReference type="EMBL" id="AMGY01000006">
    <property type="protein sequence ID" value="EXJ81185.1"/>
    <property type="molecule type" value="Genomic_DNA"/>
</dbReference>
<name>W9XV02_9EURO</name>
<dbReference type="Proteomes" id="UP000019478">
    <property type="component" value="Unassembled WGS sequence"/>
</dbReference>
<accession>W9XV02</accession>
<feature type="binding site" evidence="6">
    <location>
        <position position="178"/>
    </location>
    <ligand>
        <name>substrate</name>
    </ligand>
</feature>
<feature type="domain" description="Amidase" evidence="7">
    <location>
        <begin position="73"/>
        <end position="534"/>
    </location>
</feature>
<organism evidence="8 9">
    <name type="scientific">Capronia epimyces CBS 606.96</name>
    <dbReference type="NCBI Taxonomy" id="1182542"/>
    <lineage>
        <taxon>Eukaryota</taxon>
        <taxon>Fungi</taxon>
        <taxon>Dikarya</taxon>
        <taxon>Ascomycota</taxon>
        <taxon>Pezizomycotina</taxon>
        <taxon>Eurotiomycetes</taxon>
        <taxon>Chaetothyriomycetidae</taxon>
        <taxon>Chaetothyriales</taxon>
        <taxon>Herpotrichiellaceae</taxon>
        <taxon>Capronia</taxon>
    </lineage>
</organism>
<evidence type="ECO:0000256" key="2">
    <source>
        <dbReference type="ARBA" id="ARBA00009199"/>
    </source>
</evidence>
<dbReference type="Pfam" id="PF01425">
    <property type="entry name" value="Amidase"/>
    <property type="match status" value="1"/>
</dbReference>
<dbReference type="AlphaFoldDB" id="W9XV02"/>
<evidence type="ECO:0000256" key="6">
    <source>
        <dbReference type="PIRSR" id="PIRSR001221-2"/>
    </source>
</evidence>
<comment type="similarity">
    <text evidence="2">Belongs to the amidase family.</text>
</comment>